<name>G0PIS5_CAEBE</name>
<reference evidence="5" key="1">
    <citation type="submission" date="2011-07" db="EMBL/GenBank/DDBJ databases">
        <authorList>
            <consortium name="Caenorhabditis brenneri Sequencing and Analysis Consortium"/>
            <person name="Wilson R.K."/>
        </authorList>
    </citation>
    <scope>NUCLEOTIDE SEQUENCE [LARGE SCALE GENOMIC DNA]</scope>
    <source>
        <strain evidence="5">PB2801</strain>
    </source>
</reference>
<evidence type="ECO:0000313" key="4">
    <source>
        <dbReference type="EMBL" id="EGT58330.1"/>
    </source>
</evidence>
<keyword evidence="1" id="KW-0472">Membrane</keyword>
<feature type="transmembrane region" description="Helical" evidence="1">
    <location>
        <begin position="164"/>
        <end position="183"/>
    </location>
</feature>
<feature type="transmembrane region" description="Helical" evidence="1">
    <location>
        <begin position="133"/>
        <end position="157"/>
    </location>
</feature>
<evidence type="ECO:0000313" key="5">
    <source>
        <dbReference type="Proteomes" id="UP000008068"/>
    </source>
</evidence>
<dbReference type="InterPro" id="IPR002656">
    <property type="entry name" value="Acyl_transf_3_dom"/>
</dbReference>
<proteinExistence type="predicted"/>
<dbReference type="AlphaFoldDB" id="G0PIS5"/>
<organism evidence="5">
    <name type="scientific">Caenorhabditis brenneri</name>
    <name type="common">Nematode worm</name>
    <dbReference type="NCBI Taxonomy" id="135651"/>
    <lineage>
        <taxon>Eukaryota</taxon>
        <taxon>Metazoa</taxon>
        <taxon>Ecdysozoa</taxon>
        <taxon>Nematoda</taxon>
        <taxon>Chromadorea</taxon>
        <taxon>Rhabditida</taxon>
        <taxon>Rhabditina</taxon>
        <taxon>Rhabditomorpha</taxon>
        <taxon>Rhabditoidea</taxon>
        <taxon>Rhabditidae</taxon>
        <taxon>Peloderinae</taxon>
        <taxon>Caenorhabditis</taxon>
    </lineage>
</organism>
<evidence type="ECO:0000256" key="1">
    <source>
        <dbReference type="SAM" id="Phobius"/>
    </source>
</evidence>
<feature type="transmembrane region" description="Helical" evidence="1">
    <location>
        <begin position="291"/>
        <end position="309"/>
    </location>
</feature>
<gene>
    <name evidence="4" type="ORF">CAEBREN_29543</name>
</gene>
<dbReference type="GO" id="GO:0016747">
    <property type="term" value="F:acyltransferase activity, transferring groups other than amino-acyl groups"/>
    <property type="evidence" value="ECO:0007669"/>
    <property type="project" value="InterPro"/>
</dbReference>
<dbReference type="InterPro" id="IPR043968">
    <property type="entry name" value="SGNH"/>
</dbReference>
<keyword evidence="1" id="KW-1133">Transmembrane helix</keyword>
<feature type="transmembrane region" description="Helical" evidence="1">
    <location>
        <begin position="262"/>
        <end position="279"/>
    </location>
</feature>
<protein>
    <recommendedName>
        <fullName evidence="6">Acyl_transf_3 domain-containing protein</fullName>
    </recommendedName>
</protein>
<feature type="transmembrane region" description="Helical" evidence="1">
    <location>
        <begin position="352"/>
        <end position="370"/>
    </location>
</feature>
<dbReference type="InParanoid" id="G0PIS5"/>
<dbReference type="HOGENOM" id="CLU_005679_12_1_1"/>
<dbReference type="Pfam" id="PF01757">
    <property type="entry name" value="Acyl_transf_3"/>
    <property type="match status" value="1"/>
</dbReference>
<dbReference type="Pfam" id="PF19040">
    <property type="entry name" value="SGNH"/>
    <property type="match status" value="1"/>
</dbReference>
<dbReference type="eggNOG" id="ENOG502S34G">
    <property type="taxonomic scope" value="Eukaryota"/>
</dbReference>
<dbReference type="PANTHER" id="PTHR23028">
    <property type="entry name" value="ACETYLTRANSFERASE"/>
    <property type="match status" value="1"/>
</dbReference>
<feature type="transmembrane region" description="Helical" evidence="1">
    <location>
        <begin position="321"/>
        <end position="340"/>
    </location>
</feature>
<dbReference type="GO" id="GO:0000271">
    <property type="term" value="P:polysaccharide biosynthetic process"/>
    <property type="evidence" value="ECO:0007669"/>
    <property type="project" value="TreeGrafter"/>
</dbReference>
<sequence>MREDIQCLRGLAITFVYLYHLHPTSFVNGFLGVDIFFVISGFLMAKNLTKNKITKVTDFFIFYYKRFKRILPLYFLVIFVTVIMVQRFLGEFWWWTNWRYSVASLFVVTNHLVITDSADYFKQFQTDDKSPNLFLHLWSLGVEMQFYLIVPFIFFALQILRKDILKFIAVILTTIIGCVPFLLLNQHFSFNFMPLRLWQFAAGFCALFYRRLRESSKETSVKTENATRKSEQKLKSPIGKEDVITVFVAILSFSIFPKPVDIQYLRPLVTFATAVVIAAESKDNQILKTQFLVYIGNISYIIYLVHWPILSVFSIRSSFQGDLFVTLLTLFTSIFLHHLFEKQYLKLGWKSITSLLLFLILVNSALQYSIRSHEFWKPHYPEEVQKMIDENWNLQDVWKKEPEIDKCVESKEHDPWRDTFDYKYCLYPPGKGNFSIMMIGNSYVKNLNEHVRAHFHYNYSEYRYSSITGGHALYVDKNDRYPVDLHRKQVEKYKPDVLFITARYSDTLKRSIQPNDTLVQEMNDNIAFYEKFVKKIYILNALPLFKVNFLNHFMQYIIQEREDLESLHLDQKVADKEKLNAVKRFSMMKCSKCKIYDLSPTFLENGKYLAFNRDRMLAYVDNLIHVTAPGLALFEKMFEDNAREIMDTI</sequence>
<dbReference type="OrthoDB" id="5801063at2759"/>
<keyword evidence="1" id="KW-0812">Transmembrane</keyword>
<dbReference type="GO" id="GO:0016020">
    <property type="term" value="C:membrane"/>
    <property type="evidence" value="ECO:0007669"/>
    <property type="project" value="TreeGrafter"/>
</dbReference>
<evidence type="ECO:0000259" key="2">
    <source>
        <dbReference type="Pfam" id="PF01757"/>
    </source>
</evidence>
<accession>G0PIS5</accession>
<dbReference type="EMBL" id="GL380598">
    <property type="protein sequence ID" value="EGT58330.1"/>
    <property type="molecule type" value="Genomic_DNA"/>
</dbReference>
<dbReference type="Proteomes" id="UP000008068">
    <property type="component" value="Unassembled WGS sequence"/>
</dbReference>
<feature type="domain" description="SGNH" evidence="3">
    <location>
        <begin position="419"/>
        <end position="639"/>
    </location>
</feature>
<feature type="transmembrane region" description="Helical" evidence="1">
    <location>
        <begin position="70"/>
        <end position="89"/>
    </location>
</feature>
<feature type="domain" description="Acyltransferase 3" evidence="2">
    <location>
        <begin position="4"/>
        <end position="332"/>
    </location>
</feature>
<dbReference type="STRING" id="135651.G0PIS5"/>
<feature type="transmembrane region" description="Helical" evidence="1">
    <location>
        <begin position="26"/>
        <end position="45"/>
    </location>
</feature>
<evidence type="ECO:0000259" key="3">
    <source>
        <dbReference type="Pfam" id="PF19040"/>
    </source>
</evidence>
<dbReference type="InterPro" id="IPR050879">
    <property type="entry name" value="Acyltransferase_3"/>
</dbReference>
<keyword evidence="5" id="KW-1185">Reference proteome</keyword>
<dbReference type="PANTHER" id="PTHR23028:SF3">
    <property type="entry name" value="ACYL_TRANSF_3 DOMAIN-CONTAINING PROTEIN-RELATED"/>
    <property type="match status" value="1"/>
</dbReference>
<evidence type="ECO:0008006" key="6">
    <source>
        <dbReference type="Google" id="ProtNLM"/>
    </source>
</evidence>